<sequence length="472" mass="53057">LPEEIDHNSAETITVSKRKFLDGDHLTLADCNLLPKLHVIRVAAKKYCDFEIPAEFTGVWRYLENAYEREEFKQTCPADIEIEKAYLGGTLSIQLRPICACTEKPNKCLLSSSNQSSSDGSRLGCWSLLMSEARGTRGAPENVSLQVSTSFLVANMLSERGSFMKGMILGGVFCLVLSLLGSFSPITESKTEDHHHHHVKAASKDELQQLSESRLQELNNQLQISCVIMVQPKNLVYWAAALDTWTKHCDKAEFYTSESSKALEAIDLNEKDDWARLHKALKHAYENAGDIRWFFVAQPSTFAIIENLKYLVLTKNPEQPFYLGKTVKSGELEYVELNGGIVLSYEALKRLVNVFQDEDKCPERQSALWKLSEDKQLAVCLKFTGVFAENGEDVHGKGLFNSKSVDSLISESMDQNPNNVVKGCCSDMAITFSSMSPNQMQVMMFGVYRLRPYGHDFHDILTFYPPKGSDND</sequence>
<dbReference type="PANTHER" id="PTHR23033">
    <property type="entry name" value="BETA1,3-GALACTOSYLTRANSFERASE"/>
    <property type="match status" value="1"/>
</dbReference>
<keyword evidence="8" id="KW-1185">Reference proteome</keyword>
<reference evidence="7 8" key="1">
    <citation type="submission" date="2021-06" db="EMBL/GenBank/DDBJ databases">
        <authorList>
            <person name="Palmer J.M."/>
        </authorList>
    </citation>
    <scope>NUCLEOTIDE SEQUENCE [LARGE SCALE GENOMIC DNA]</scope>
    <source>
        <strain evidence="7 8">GA_2019</strain>
        <tissue evidence="7">Muscle</tissue>
    </source>
</reference>
<keyword evidence="6" id="KW-0472">Membrane</keyword>
<keyword evidence="5" id="KW-1133">Transmembrane helix</keyword>
<dbReference type="EMBL" id="JAHRIO010050232">
    <property type="protein sequence ID" value="MEQ2174219.1"/>
    <property type="molecule type" value="Genomic_DNA"/>
</dbReference>
<name>A0ABV0NS22_9TELE</name>
<evidence type="ECO:0000256" key="1">
    <source>
        <dbReference type="ARBA" id="ARBA00004606"/>
    </source>
</evidence>
<dbReference type="PANTHER" id="PTHR23033:SF2">
    <property type="entry name" value="C1GALT1-SPECIFIC CHAPERONE 1"/>
    <property type="match status" value="1"/>
</dbReference>
<comment type="similarity">
    <text evidence="2">Belongs to the glycosyltransferase 31 family. Beta3-Gal-T subfamily.</text>
</comment>
<evidence type="ECO:0000256" key="5">
    <source>
        <dbReference type="ARBA" id="ARBA00022989"/>
    </source>
</evidence>
<evidence type="ECO:0008006" key="9">
    <source>
        <dbReference type="Google" id="ProtNLM"/>
    </source>
</evidence>
<dbReference type="SUPFAM" id="SSF47616">
    <property type="entry name" value="GST C-terminal domain-like"/>
    <property type="match status" value="1"/>
</dbReference>
<keyword evidence="3" id="KW-0812">Transmembrane</keyword>
<dbReference type="Pfam" id="PF13410">
    <property type="entry name" value="GST_C_2"/>
    <property type="match status" value="1"/>
</dbReference>
<protein>
    <recommendedName>
        <fullName evidence="9">C1GALT1-specific chaperone 1</fullName>
    </recommendedName>
</protein>
<dbReference type="InterPro" id="IPR026050">
    <property type="entry name" value="C1GALT1/C1GALT1_chp1"/>
</dbReference>
<evidence type="ECO:0000256" key="6">
    <source>
        <dbReference type="ARBA" id="ARBA00023136"/>
    </source>
</evidence>
<dbReference type="PRINTS" id="PR01263">
    <property type="entry name" value="INTCLCHANNEL"/>
</dbReference>
<dbReference type="Gene3D" id="3.90.550.50">
    <property type="match status" value="1"/>
</dbReference>
<dbReference type="Gene3D" id="1.20.1050.10">
    <property type="match status" value="1"/>
</dbReference>
<evidence type="ECO:0000256" key="2">
    <source>
        <dbReference type="ARBA" id="ARBA00006462"/>
    </source>
</evidence>
<evidence type="ECO:0000256" key="4">
    <source>
        <dbReference type="ARBA" id="ARBA00022968"/>
    </source>
</evidence>
<evidence type="ECO:0000313" key="7">
    <source>
        <dbReference type="EMBL" id="MEQ2174219.1"/>
    </source>
</evidence>
<dbReference type="Proteomes" id="UP001476798">
    <property type="component" value="Unassembled WGS sequence"/>
</dbReference>
<dbReference type="InterPro" id="IPR036282">
    <property type="entry name" value="Glutathione-S-Trfase_C_sf"/>
</dbReference>
<comment type="caution">
    <text evidence="7">The sequence shown here is derived from an EMBL/GenBank/DDBJ whole genome shotgun (WGS) entry which is preliminary data.</text>
</comment>
<accession>A0ABV0NS22</accession>
<organism evidence="7 8">
    <name type="scientific">Goodea atripinnis</name>
    <dbReference type="NCBI Taxonomy" id="208336"/>
    <lineage>
        <taxon>Eukaryota</taxon>
        <taxon>Metazoa</taxon>
        <taxon>Chordata</taxon>
        <taxon>Craniata</taxon>
        <taxon>Vertebrata</taxon>
        <taxon>Euteleostomi</taxon>
        <taxon>Actinopterygii</taxon>
        <taxon>Neopterygii</taxon>
        <taxon>Teleostei</taxon>
        <taxon>Neoteleostei</taxon>
        <taxon>Acanthomorphata</taxon>
        <taxon>Ovalentaria</taxon>
        <taxon>Atherinomorphae</taxon>
        <taxon>Cyprinodontiformes</taxon>
        <taxon>Goodeidae</taxon>
        <taxon>Goodea</taxon>
    </lineage>
</organism>
<gene>
    <name evidence="7" type="ORF">GOODEAATRI_005609</name>
</gene>
<keyword evidence="4" id="KW-0735">Signal-anchor</keyword>
<comment type="subcellular location">
    <subcellularLocation>
        <location evidence="1">Membrane</location>
        <topology evidence="1">Single-pass type II membrane protein</topology>
    </subcellularLocation>
</comment>
<proteinExistence type="inferred from homology"/>
<dbReference type="InterPro" id="IPR002946">
    <property type="entry name" value="CLIC"/>
</dbReference>
<evidence type="ECO:0000256" key="3">
    <source>
        <dbReference type="ARBA" id="ARBA00022692"/>
    </source>
</evidence>
<feature type="non-terminal residue" evidence="7">
    <location>
        <position position="1"/>
    </location>
</feature>
<evidence type="ECO:0000313" key="8">
    <source>
        <dbReference type="Proteomes" id="UP001476798"/>
    </source>
</evidence>